<gene>
    <name evidence="1" type="ORF">GS18_0208905</name>
</gene>
<dbReference type="AlphaFoldDB" id="A0A084H020"/>
<name>A0A084H020_METID</name>
<comment type="caution">
    <text evidence="1">The sequence shown here is derived from an EMBL/GenBank/DDBJ whole genome shotgun (WGS) entry which is preliminary data.</text>
</comment>
<keyword evidence="2" id="KW-1185">Reference proteome</keyword>
<proteinExistence type="predicted"/>
<organism evidence="1 2">
    <name type="scientific">Metabacillus indicus</name>
    <name type="common">Bacillus indicus</name>
    <dbReference type="NCBI Taxonomy" id="246786"/>
    <lineage>
        <taxon>Bacteria</taxon>
        <taxon>Bacillati</taxon>
        <taxon>Bacillota</taxon>
        <taxon>Bacilli</taxon>
        <taxon>Bacillales</taxon>
        <taxon>Bacillaceae</taxon>
        <taxon>Metabacillus</taxon>
    </lineage>
</organism>
<protein>
    <submittedName>
        <fullName evidence="1">Threonine dehydratase</fullName>
    </submittedName>
</protein>
<evidence type="ECO:0000313" key="2">
    <source>
        <dbReference type="Proteomes" id="UP000028549"/>
    </source>
</evidence>
<accession>A0A084H020</accession>
<reference evidence="1 2" key="1">
    <citation type="journal article" date="2005" name="Int. J. Syst. Evol. Microbiol.">
        <title>Bacillus cibi sp. nov., isolated from jeotgal, a traditional Korean fermented seafood.</title>
        <authorList>
            <person name="Yoon J.H."/>
            <person name="Lee C.H."/>
            <person name="Oh T.K."/>
        </authorList>
    </citation>
    <scope>NUCLEOTIDE SEQUENCE [LARGE SCALE GENOMIC DNA]</scope>
    <source>
        <strain evidence="1 2">DSM 16189</strain>
    </source>
</reference>
<dbReference type="STRING" id="246786.GS18_0208905"/>
<dbReference type="EMBL" id="JNVC02000004">
    <property type="protein sequence ID" value="KEZ52932.1"/>
    <property type="molecule type" value="Genomic_DNA"/>
</dbReference>
<dbReference type="Proteomes" id="UP000028549">
    <property type="component" value="Unassembled WGS sequence"/>
</dbReference>
<dbReference type="RefSeq" id="WP_029280471.1">
    <property type="nucleotide sequence ID" value="NZ_CP176757.1"/>
</dbReference>
<evidence type="ECO:0000313" key="1">
    <source>
        <dbReference type="EMBL" id="KEZ52932.1"/>
    </source>
</evidence>
<dbReference type="OrthoDB" id="2691866at2"/>
<sequence length="74" mass="8665">MEFELKSPGSAIPCLVTADADNGRYMIRKEDTSGEVFNSVQELKEWIRLNWTESQFENPKQFTYMLENLKAMEQ</sequence>